<dbReference type="Proteomes" id="UP000642107">
    <property type="component" value="Unassembled WGS sequence"/>
</dbReference>
<dbReference type="InterPro" id="IPR032774">
    <property type="entry name" value="WG_beta_rep"/>
</dbReference>
<proteinExistence type="predicted"/>
<name>A0ABR9DPE9_9MICO</name>
<protein>
    <submittedName>
        <fullName evidence="1">WG repeat-containing protein</fullName>
    </submittedName>
</protein>
<dbReference type="EMBL" id="JACZDF010000002">
    <property type="protein sequence ID" value="MBD9698789.1"/>
    <property type="molecule type" value="Genomic_DNA"/>
</dbReference>
<organism evidence="1 2">
    <name type="scientific">Flavimobilis rhizosphaerae</name>
    <dbReference type="NCBI Taxonomy" id="2775421"/>
    <lineage>
        <taxon>Bacteria</taxon>
        <taxon>Bacillati</taxon>
        <taxon>Actinomycetota</taxon>
        <taxon>Actinomycetes</taxon>
        <taxon>Micrococcales</taxon>
        <taxon>Jonesiaceae</taxon>
        <taxon>Flavimobilis</taxon>
    </lineage>
</organism>
<evidence type="ECO:0000313" key="2">
    <source>
        <dbReference type="Proteomes" id="UP000642107"/>
    </source>
</evidence>
<evidence type="ECO:0000313" key="1">
    <source>
        <dbReference type="EMBL" id="MBD9698789.1"/>
    </source>
</evidence>
<sequence length="440" mass="46796">MRRNRLVVLAVLVVVVGGGWWSLARTNISLRESYEENVVAARDAASRGVTRDVVAGYEAALKLQPEWPLQRELLDYLAANESHDVYGAALERALRGFPDQAFPYEELLRIALEDGDHDTAYEILDRAVGASVSSDRLTAASVEIAYDYELSGSGYVDAIPFVNGVAAVATSGGWRLIDSSVRSLGPSHAKIGPAGDDSVPVIDDEGGPYFVDLAGARSLAATRTSYTRLGPKVDGIFPAQRSDGRWVYLDESYMPVMADATFDEAGVFSDGLAPVRVGETWKVVRRDGTVVVDGLLEVALDAQGSLGSSGRFFGRTSDGFRMFDASGSTVSDLVLEAAHPFADGGAAVRSGGAWGFIDPQGAWLLQPTYEDARSFAVGLAPVQQGGMWGYVNGAGTLVIEPAFRAATAFTPSGASLVLVAGPSEGDAASWKILQLLRHKR</sequence>
<comment type="caution">
    <text evidence="1">The sequence shown here is derived from an EMBL/GenBank/DDBJ whole genome shotgun (WGS) entry which is preliminary data.</text>
</comment>
<dbReference type="PANTHER" id="PTHR37841:SF1">
    <property type="entry name" value="DUF3298 DOMAIN-CONTAINING PROTEIN"/>
    <property type="match status" value="1"/>
</dbReference>
<keyword evidence="2" id="KW-1185">Reference proteome</keyword>
<accession>A0ABR9DPE9</accession>
<reference evidence="1 2" key="1">
    <citation type="submission" date="2020-09" db="EMBL/GenBank/DDBJ databases">
        <title>Flavimobilis rhizosphaerae sp. nov., isolated from rhizosphere soil of Spartina alterniflora.</title>
        <authorList>
            <person name="Hanqin C."/>
        </authorList>
    </citation>
    <scope>NUCLEOTIDE SEQUENCE [LARGE SCALE GENOMIC DNA]</scope>
    <source>
        <strain evidence="1 2">GY 10621</strain>
    </source>
</reference>
<dbReference type="Pfam" id="PF14903">
    <property type="entry name" value="WG_beta_rep"/>
    <property type="match status" value="2"/>
</dbReference>
<dbReference type="PANTHER" id="PTHR37841">
    <property type="entry name" value="GLR2918 PROTEIN"/>
    <property type="match status" value="1"/>
</dbReference>
<gene>
    <name evidence="1" type="ORF">IGS67_04675</name>
</gene>
<dbReference type="SUPFAM" id="SSF69360">
    <property type="entry name" value="Cell wall binding repeat"/>
    <property type="match status" value="1"/>
</dbReference>
<dbReference type="RefSeq" id="WP_192278379.1">
    <property type="nucleotide sequence ID" value="NZ_JACZDF010000002.1"/>
</dbReference>